<dbReference type="Pfam" id="PF02138">
    <property type="entry name" value="Beach"/>
    <property type="match status" value="1"/>
</dbReference>
<name>A0A0C2FYD6_9BILA</name>
<dbReference type="Proteomes" id="UP000054047">
    <property type="component" value="Unassembled WGS sequence"/>
</dbReference>
<organism evidence="2 3">
    <name type="scientific">Ancylostoma duodenale</name>
    <dbReference type="NCBI Taxonomy" id="51022"/>
    <lineage>
        <taxon>Eukaryota</taxon>
        <taxon>Metazoa</taxon>
        <taxon>Ecdysozoa</taxon>
        <taxon>Nematoda</taxon>
        <taxon>Chromadorea</taxon>
        <taxon>Rhabditida</taxon>
        <taxon>Rhabditina</taxon>
        <taxon>Rhabditomorpha</taxon>
        <taxon>Strongyloidea</taxon>
        <taxon>Ancylostomatidae</taxon>
        <taxon>Ancylostomatinae</taxon>
        <taxon>Ancylostoma</taxon>
    </lineage>
</organism>
<evidence type="ECO:0000313" key="2">
    <source>
        <dbReference type="EMBL" id="KIH51674.1"/>
    </source>
</evidence>
<dbReference type="InterPro" id="IPR036372">
    <property type="entry name" value="BEACH_dom_sf"/>
</dbReference>
<feature type="domain" description="BEACH" evidence="1">
    <location>
        <begin position="1"/>
        <end position="84"/>
    </location>
</feature>
<proteinExistence type="predicted"/>
<keyword evidence="3" id="KW-1185">Reference proteome</keyword>
<dbReference type="PANTHER" id="PTHR46866:SF1">
    <property type="entry name" value="GH12955P"/>
    <property type="match status" value="1"/>
</dbReference>
<dbReference type="AlphaFoldDB" id="A0A0C2FYD6"/>
<dbReference type="PANTHER" id="PTHR46866">
    <property type="entry name" value="GH12955P"/>
    <property type="match status" value="1"/>
</dbReference>
<accession>A0A0C2FYD6</accession>
<evidence type="ECO:0000259" key="1">
    <source>
        <dbReference type="PROSITE" id="PS50197"/>
    </source>
</evidence>
<dbReference type="InterPro" id="IPR000409">
    <property type="entry name" value="BEACH_dom"/>
</dbReference>
<reference evidence="2 3" key="1">
    <citation type="submission" date="2013-12" db="EMBL/GenBank/DDBJ databases">
        <title>Draft genome of the parsitic nematode Ancylostoma duodenale.</title>
        <authorList>
            <person name="Mitreva M."/>
        </authorList>
    </citation>
    <scope>NUCLEOTIDE SEQUENCE [LARGE SCALE GENOMIC DNA]</scope>
    <source>
        <strain evidence="2 3">Zhejiang</strain>
    </source>
</reference>
<dbReference type="EMBL" id="KN745828">
    <property type="protein sequence ID" value="KIH51674.1"/>
    <property type="molecule type" value="Genomic_DNA"/>
</dbReference>
<dbReference type="OrthoDB" id="26681at2759"/>
<dbReference type="Gene3D" id="1.10.1540.10">
    <property type="entry name" value="BEACH domain"/>
    <property type="match status" value="1"/>
</dbReference>
<dbReference type="PROSITE" id="PS50197">
    <property type="entry name" value="BEACH"/>
    <property type="match status" value="1"/>
</dbReference>
<protein>
    <recommendedName>
        <fullName evidence="1">BEACH domain-containing protein</fullName>
    </recommendedName>
</protein>
<evidence type="ECO:0000313" key="3">
    <source>
        <dbReference type="Proteomes" id="UP000054047"/>
    </source>
</evidence>
<dbReference type="SUPFAM" id="SSF81837">
    <property type="entry name" value="BEACH domain"/>
    <property type="match status" value="1"/>
</dbReference>
<sequence>MPNLELPPFVSSPEEFIKWHREMLESDEVSRHLHEWIDLNFGHTLSGDMAVDSLNVHMCFSEPKTHRLRTNGVILDLKNSTQKS</sequence>
<gene>
    <name evidence="2" type="ORF">ANCDUO_18237</name>
</gene>